<accession>A0A8J3LWK0</accession>
<dbReference type="RefSeq" id="WP_168078866.1">
    <property type="nucleotide sequence ID" value="NZ_BAAAQJ010000006.1"/>
</dbReference>
<evidence type="ECO:0000313" key="1">
    <source>
        <dbReference type="EMBL" id="GIG74886.1"/>
    </source>
</evidence>
<evidence type="ECO:0000313" key="2">
    <source>
        <dbReference type="Proteomes" id="UP000653674"/>
    </source>
</evidence>
<organism evidence="1 2">
    <name type="scientific">Planosporangium flavigriseum</name>
    <dbReference type="NCBI Taxonomy" id="373681"/>
    <lineage>
        <taxon>Bacteria</taxon>
        <taxon>Bacillati</taxon>
        <taxon>Actinomycetota</taxon>
        <taxon>Actinomycetes</taxon>
        <taxon>Micromonosporales</taxon>
        <taxon>Micromonosporaceae</taxon>
        <taxon>Planosporangium</taxon>
    </lineage>
</organism>
<sequence length="88" mass="9350">MAVLGSVVRYIISATDEEAIRRRASFGPATPVQSPPVAGDELPALVTKHYGAEPGVEVVDLMLELDGVGAYWVGAVRQGNKGEPGSWW</sequence>
<keyword evidence="2" id="KW-1185">Reference proteome</keyword>
<reference evidence="1" key="1">
    <citation type="submission" date="2021-01" db="EMBL/GenBank/DDBJ databases">
        <title>Whole genome shotgun sequence of Planosporangium flavigriseum NBRC 105377.</title>
        <authorList>
            <person name="Komaki H."/>
            <person name="Tamura T."/>
        </authorList>
    </citation>
    <scope>NUCLEOTIDE SEQUENCE</scope>
    <source>
        <strain evidence="1">NBRC 105377</strain>
    </source>
</reference>
<name>A0A8J3LWK0_9ACTN</name>
<gene>
    <name evidence="1" type="ORF">Pfl04_32900</name>
</gene>
<comment type="caution">
    <text evidence="1">The sequence shown here is derived from an EMBL/GenBank/DDBJ whole genome shotgun (WGS) entry which is preliminary data.</text>
</comment>
<protein>
    <submittedName>
        <fullName evidence="1">Uncharacterized protein</fullName>
    </submittedName>
</protein>
<dbReference type="EMBL" id="BONU01000023">
    <property type="protein sequence ID" value="GIG74886.1"/>
    <property type="molecule type" value="Genomic_DNA"/>
</dbReference>
<proteinExistence type="predicted"/>
<dbReference type="AlphaFoldDB" id="A0A8J3LWK0"/>
<dbReference type="Proteomes" id="UP000653674">
    <property type="component" value="Unassembled WGS sequence"/>
</dbReference>